<evidence type="ECO:0000313" key="1">
    <source>
        <dbReference type="EMBL" id="TCN23053.1"/>
    </source>
</evidence>
<comment type="caution">
    <text evidence="1">The sequence shown here is derived from an EMBL/GenBank/DDBJ whole genome shotgun (WGS) entry which is preliminary data.</text>
</comment>
<dbReference type="RefSeq" id="WP_132008953.1">
    <property type="nucleotide sequence ID" value="NZ_JABUHM010000008.1"/>
</dbReference>
<gene>
    <name evidence="1" type="ORF">EV146_109211</name>
</gene>
<dbReference type="EMBL" id="SLVV01000009">
    <property type="protein sequence ID" value="TCN23053.1"/>
    <property type="molecule type" value="Genomic_DNA"/>
</dbReference>
<dbReference type="AlphaFoldDB" id="A0A4R2B9T2"/>
<name>A0A4R2B9T2_9BACI</name>
<reference evidence="1 2" key="1">
    <citation type="journal article" date="2015" name="Stand. Genomic Sci.">
        <title>Genomic Encyclopedia of Bacterial and Archaeal Type Strains, Phase III: the genomes of soil and plant-associated and newly described type strains.</title>
        <authorList>
            <person name="Whitman W.B."/>
            <person name="Woyke T."/>
            <person name="Klenk H.P."/>
            <person name="Zhou Y."/>
            <person name="Lilburn T.G."/>
            <person name="Beck B.J."/>
            <person name="De Vos P."/>
            <person name="Vandamme P."/>
            <person name="Eisen J.A."/>
            <person name="Garrity G."/>
            <person name="Hugenholtz P."/>
            <person name="Kyrpides N.C."/>
        </authorList>
    </citation>
    <scope>NUCLEOTIDE SEQUENCE [LARGE SCALE GENOMIC DNA]</scope>
    <source>
        <strain evidence="1 2">CV53</strain>
    </source>
</reference>
<dbReference type="Pfam" id="PF10673">
    <property type="entry name" value="DUF2487"/>
    <property type="match status" value="1"/>
</dbReference>
<sequence length="153" mass="17893">MKWSPADIEKFMKASEYIDTAVVPLLPVSLGDDMKETASMTDFANILSSQLERQLQGRILLLPGYSYFKNTAQESMALLQKWETQLMDRQFRHVFYVTSDIDWKQREGQLKGTLLWLPSLPLHQMDEGSKVSVMEDQVRQLMNLFISKWREEE</sequence>
<dbReference type="Proteomes" id="UP000295689">
    <property type="component" value="Unassembled WGS sequence"/>
</dbReference>
<organism evidence="1 2">
    <name type="scientific">Mesobacillus foraminis</name>
    <dbReference type="NCBI Taxonomy" id="279826"/>
    <lineage>
        <taxon>Bacteria</taxon>
        <taxon>Bacillati</taxon>
        <taxon>Bacillota</taxon>
        <taxon>Bacilli</taxon>
        <taxon>Bacillales</taxon>
        <taxon>Bacillaceae</taxon>
        <taxon>Mesobacillus</taxon>
    </lineage>
</organism>
<proteinExistence type="predicted"/>
<evidence type="ECO:0000313" key="2">
    <source>
        <dbReference type="Proteomes" id="UP000295689"/>
    </source>
</evidence>
<accession>A0A4R2B9T2</accession>
<dbReference type="InterPro" id="IPR019615">
    <property type="entry name" value="DUF2487"/>
</dbReference>
<keyword evidence="2" id="KW-1185">Reference proteome</keyword>
<protein>
    <submittedName>
        <fullName evidence="1">Uncharacterized protein DUF2487</fullName>
    </submittedName>
</protein>